<evidence type="ECO:0000313" key="4">
    <source>
        <dbReference type="Proteomes" id="UP000562395"/>
    </source>
</evidence>
<reference evidence="3 4" key="1">
    <citation type="submission" date="2020-08" db="EMBL/GenBank/DDBJ databases">
        <title>Genomic Encyclopedia of Type Strains, Phase IV (KMG-IV): sequencing the most valuable type-strain genomes for metagenomic binning, comparative biology and taxonomic classification.</title>
        <authorList>
            <person name="Goeker M."/>
        </authorList>
    </citation>
    <scope>NUCLEOTIDE SEQUENCE [LARGE SCALE GENOMIC DNA]</scope>
    <source>
        <strain evidence="3 4">DSM 14552</strain>
    </source>
</reference>
<feature type="domain" description="Shedu protein SduA C-terminal" evidence="2">
    <location>
        <begin position="172"/>
        <end position="341"/>
    </location>
</feature>
<feature type="compositionally biased region" description="Acidic residues" evidence="1">
    <location>
        <begin position="370"/>
        <end position="379"/>
    </location>
</feature>
<dbReference type="RefSeq" id="WP_183611186.1">
    <property type="nucleotide sequence ID" value="NZ_JACICY010000001.1"/>
</dbReference>
<keyword evidence="4" id="KW-1185">Reference proteome</keyword>
<dbReference type="AlphaFoldDB" id="A0A7W5ZTU3"/>
<dbReference type="Proteomes" id="UP000562395">
    <property type="component" value="Unassembled WGS sequence"/>
</dbReference>
<comment type="caution">
    <text evidence="3">The sequence shown here is derived from an EMBL/GenBank/DDBJ whole genome shotgun (WGS) entry which is preliminary data.</text>
</comment>
<dbReference type="InterPro" id="IPR025359">
    <property type="entry name" value="SduA_C"/>
</dbReference>
<evidence type="ECO:0000313" key="3">
    <source>
        <dbReference type="EMBL" id="MBB3858988.1"/>
    </source>
</evidence>
<protein>
    <recommendedName>
        <fullName evidence="2">Shedu protein SduA C-terminal domain-containing protein</fullName>
    </recommendedName>
</protein>
<feature type="region of interest" description="Disordered" evidence="1">
    <location>
        <begin position="353"/>
        <end position="379"/>
    </location>
</feature>
<sequence>MSDDAEFLSNYRTDELYIHPGPSGAYATIVTDGAEVELGEVEITARCKLAVSAFYVRDKSDFNSFKITKLKWSKRDGWHEEAHIRLSYFNAARMAEFVGLFSHLDLGDAQKARLSLDSVNVTDLSALLASTKGAAVLQELAESPQLHQDIYAVAAKRAALTEFEAMLGRSLREAEWQAYFERNPWVFGHGLNYVFLDKVGPKLETRTTGSAFGQPGKTADGLMRTRAALSQYVLIEIKRDATKLLQKDRYRPGCWAVSDELSAAVTQSQKTTYEFARGRFRDELKDAEGNELGEVVYSLEPRSYLVVGNMAELRGNGDKIACFELYRRNVRSPEILTFDELFHRAKCIVENLGGKPTPREHEAPQGFGSDDFDDDDIPF</sequence>
<dbReference type="Pfam" id="PF14082">
    <property type="entry name" value="SduA_C"/>
    <property type="match status" value="1"/>
</dbReference>
<name>A0A7W5ZTU3_9SPHN</name>
<gene>
    <name evidence="3" type="ORF">GGQ88_000228</name>
</gene>
<dbReference type="EMBL" id="JACICY010000001">
    <property type="protein sequence ID" value="MBB3858988.1"/>
    <property type="molecule type" value="Genomic_DNA"/>
</dbReference>
<accession>A0A7W5ZTU3</accession>
<organism evidence="3 4">
    <name type="scientific">Novosphingobium hassiacum</name>
    <dbReference type="NCBI Taxonomy" id="173676"/>
    <lineage>
        <taxon>Bacteria</taxon>
        <taxon>Pseudomonadati</taxon>
        <taxon>Pseudomonadota</taxon>
        <taxon>Alphaproteobacteria</taxon>
        <taxon>Sphingomonadales</taxon>
        <taxon>Sphingomonadaceae</taxon>
        <taxon>Novosphingobium</taxon>
    </lineage>
</organism>
<proteinExistence type="predicted"/>
<evidence type="ECO:0000259" key="2">
    <source>
        <dbReference type="Pfam" id="PF14082"/>
    </source>
</evidence>
<evidence type="ECO:0000256" key="1">
    <source>
        <dbReference type="SAM" id="MobiDB-lite"/>
    </source>
</evidence>